<proteinExistence type="predicted"/>
<sequence length="168" mass="19511">MSVPSVMSDRQIQLNGANSLVIDKYLLDLASYGKNEQFVLHFGSELVEKIRRRQSRAQVVLKKNKSAAAEFENRLSTMISQLLWMQLKNWMIFNRITFRNTGHNQTEANECRRSNSVQNGETPGNQNVHWQRYDSFESHVPRFGLRLMFMEAMIGFSSAEWGDECKQC</sequence>
<organism evidence="2">
    <name type="scientific">Caenorhabditis remanei</name>
    <name type="common">Caenorhabditis vulgaris</name>
    <dbReference type="NCBI Taxonomy" id="31234"/>
    <lineage>
        <taxon>Eukaryota</taxon>
        <taxon>Metazoa</taxon>
        <taxon>Ecdysozoa</taxon>
        <taxon>Nematoda</taxon>
        <taxon>Chromadorea</taxon>
        <taxon>Rhabditida</taxon>
        <taxon>Rhabditina</taxon>
        <taxon>Rhabditomorpha</taxon>
        <taxon>Rhabditoidea</taxon>
        <taxon>Rhabditidae</taxon>
        <taxon>Peloderinae</taxon>
        <taxon>Caenorhabditis</taxon>
    </lineage>
</organism>
<evidence type="ECO:0000313" key="2">
    <source>
        <dbReference type="Proteomes" id="UP000008281"/>
    </source>
</evidence>
<dbReference type="Proteomes" id="UP000008281">
    <property type="component" value="Unassembled WGS sequence"/>
</dbReference>
<gene>
    <name evidence="1" type="ORF">CRE_15016</name>
</gene>
<evidence type="ECO:0000313" key="1">
    <source>
        <dbReference type="EMBL" id="EFO99284.1"/>
    </source>
</evidence>
<name>E3NIQ5_CAERE</name>
<reference evidence="1" key="1">
    <citation type="submission" date="2007-07" db="EMBL/GenBank/DDBJ databases">
        <title>PCAP assembly of the Caenorhabditis remanei genome.</title>
        <authorList>
            <consortium name="The Caenorhabditis remanei Sequencing Consortium"/>
            <person name="Wilson R.K."/>
        </authorList>
    </citation>
    <scope>NUCLEOTIDE SEQUENCE [LARGE SCALE GENOMIC DNA]</scope>
    <source>
        <strain evidence="1">PB4641</strain>
    </source>
</reference>
<keyword evidence="2" id="KW-1185">Reference proteome</keyword>
<dbReference type="HOGENOM" id="CLU_1588045_0_0_1"/>
<dbReference type="InParanoid" id="E3NIQ5"/>
<accession>E3NIQ5</accession>
<dbReference type="EMBL" id="DS268710">
    <property type="protein sequence ID" value="EFO99284.1"/>
    <property type="molecule type" value="Genomic_DNA"/>
</dbReference>
<dbReference type="AlphaFoldDB" id="E3NIQ5"/>
<protein>
    <submittedName>
        <fullName evidence="1">Uncharacterized protein</fullName>
    </submittedName>
</protein>